<dbReference type="Pfam" id="PF02543">
    <property type="entry name" value="Carbam_trans_N"/>
    <property type="match status" value="1"/>
</dbReference>
<proteinExistence type="inferred from homology"/>
<evidence type="ECO:0000259" key="3">
    <source>
        <dbReference type="Pfam" id="PF16861"/>
    </source>
</evidence>
<dbReference type="AlphaFoldDB" id="A0A6H1Z9P9"/>
<name>A0A6H1Z9P9_9ZZZZ</name>
<reference evidence="4" key="1">
    <citation type="submission" date="2020-03" db="EMBL/GenBank/DDBJ databases">
        <title>The deep terrestrial virosphere.</title>
        <authorList>
            <person name="Holmfeldt K."/>
            <person name="Nilsson E."/>
            <person name="Simone D."/>
            <person name="Lopez-Fernandez M."/>
            <person name="Wu X."/>
            <person name="de Brujin I."/>
            <person name="Lundin D."/>
            <person name="Andersson A."/>
            <person name="Bertilsson S."/>
            <person name="Dopson M."/>
        </authorList>
    </citation>
    <scope>NUCLEOTIDE SEQUENCE</scope>
    <source>
        <strain evidence="4">TM448A00064</strain>
        <strain evidence="5">TM448B00061</strain>
    </source>
</reference>
<accession>A0A6H1Z9P9</accession>
<dbReference type="Gene3D" id="3.90.870.20">
    <property type="entry name" value="Carbamoyltransferase, C-terminal domain"/>
    <property type="match status" value="1"/>
</dbReference>
<evidence type="ECO:0000313" key="5">
    <source>
        <dbReference type="EMBL" id="QJH93478.1"/>
    </source>
</evidence>
<evidence type="ECO:0000259" key="2">
    <source>
        <dbReference type="Pfam" id="PF02543"/>
    </source>
</evidence>
<dbReference type="InterPro" id="IPR051338">
    <property type="entry name" value="NodU/CmcH_Carbamoyltrnsfr"/>
</dbReference>
<dbReference type="InterPro" id="IPR038152">
    <property type="entry name" value="Carbam_trans_C_sf"/>
</dbReference>
<dbReference type="SUPFAM" id="SSF53067">
    <property type="entry name" value="Actin-like ATPase domain"/>
    <property type="match status" value="1"/>
</dbReference>
<feature type="domain" description="Carbamoyltransferase" evidence="2">
    <location>
        <begin position="13"/>
        <end position="347"/>
    </location>
</feature>
<organism evidence="4">
    <name type="scientific">viral metagenome</name>
    <dbReference type="NCBI Taxonomy" id="1070528"/>
    <lineage>
        <taxon>unclassified sequences</taxon>
        <taxon>metagenomes</taxon>
        <taxon>organismal metagenomes</taxon>
    </lineage>
</organism>
<dbReference type="InterPro" id="IPR043129">
    <property type="entry name" value="ATPase_NBD"/>
</dbReference>
<gene>
    <name evidence="4" type="ORF">TM448A00064_0089</name>
    <name evidence="5" type="ORF">TM448B00061_0098</name>
</gene>
<dbReference type="EMBL" id="MT143971">
    <property type="protein sequence ID" value="QJA43910.1"/>
    <property type="molecule type" value="Genomic_DNA"/>
</dbReference>
<evidence type="ECO:0000313" key="4">
    <source>
        <dbReference type="EMBL" id="QJA43910.1"/>
    </source>
</evidence>
<dbReference type="CDD" id="cd24033">
    <property type="entry name" value="ASKHA_NBD_NodU_CmcH-like_N"/>
    <property type="match status" value="1"/>
</dbReference>
<dbReference type="PANTHER" id="PTHR34847">
    <property type="entry name" value="NODULATION PROTEIN U"/>
    <property type="match status" value="1"/>
</dbReference>
<dbReference type="InterPro" id="IPR003696">
    <property type="entry name" value="Carbtransf_dom"/>
</dbReference>
<feature type="domain" description="Carbamoyltransferase C-terminal" evidence="3">
    <location>
        <begin position="386"/>
        <end position="549"/>
    </location>
</feature>
<protein>
    <submittedName>
        <fullName evidence="4">Putative carbamoyltransferase</fullName>
    </submittedName>
</protein>
<dbReference type="PANTHER" id="PTHR34847:SF1">
    <property type="entry name" value="NODULATION PROTEIN U"/>
    <property type="match status" value="1"/>
</dbReference>
<sequence length="554" mass="62427">MRKVPDEGDSVVILGMYSGHDSHYCLIQDGQLTHHYHVDRFTRARHSAGFREAILMGMLKDAGLSWDNIDIVAVGGCRWDDVQSTTDLFSKLVVAERHFLNHTKGYNNPMHKALNQSPMERLTVDEVTWQGHTVKVYQLDHHLAHVAQAHYTGPFVNSLAFSFDGGGDGAFMLSCQGFGSQLSNLEYNDGFVWPHRPAIGNLWTLTVRDLYKFPGGSTDGEGKLMGHAAYGNPRSEYVSVVERMMRGGYGDRQMIPEEFERLRTQIPFDDFHSEKLKDYSASMQHVTEKLMHEVVNKRVRRDGLRQITLSGGCVYNCCSNGKLAKTYPYTFVSNSPNDGGLAVGAALFVWHHVLGNTFQGVPEFDPFKGGGTDGTDDLRVADRVVQDLLDGKLGAWFNGRAENGARALGHRSILADPRDRNIKEVINSRVKKREWFRPFAPSVLGGYEEWSDEKVPRSYYMSFAIQMKPQWVEDLPGVTHVDGTCRPQVVNRAANPLYWEIIDRFRQATGIPMILNTSFNVREPIIETTEQANKTFNSSGIDVLYIDGARREKK</sequence>
<dbReference type="Gene3D" id="3.30.420.40">
    <property type="match status" value="2"/>
</dbReference>
<dbReference type="InterPro" id="IPR031730">
    <property type="entry name" value="Carbam_trans_C"/>
</dbReference>
<comment type="similarity">
    <text evidence="1">Belongs to the NodU/CmcH family.</text>
</comment>
<dbReference type="EMBL" id="MT144588">
    <property type="protein sequence ID" value="QJH93478.1"/>
    <property type="molecule type" value="Genomic_DNA"/>
</dbReference>
<evidence type="ECO:0000256" key="1">
    <source>
        <dbReference type="ARBA" id="ARBA00006129"/>
    </source>
</evidence>
<keyword evidence="4" id="KW-0808">Transferase</keyword>
<dbReference type="GO" id="GO:0016740">
    <property type="term" value="F:transferase activity"/>
    <property type="evidence" value="ECO:0007669"/>
    <property type="project" value="UniProtKB-KW"/>
</dbReference>
<dbReference type="Pfam" id="PF16861">
    <property type="entry name" value="Carbam_trans_C"/>
    <property type="match status" value="1"/>
</dbReference>